<evidence type="ECO:0000313" key="2">
    <source>
        <dbReference type="Proteomes" id="UP000789920"/>
    </source>
</evidence>
<keyword evidence="2" id="KW-1185">Reference proteome</keyword>
<protein>
    <submittedName>
        <fullName evidence="1">15149_t:CDS:1</fullName>
    </submittedName>
</protein>
<accession>A0ACA9SRS1</accession>
<dbReference type="EMBL" id="CAJVQC010148405">
    <property type="protein sequence ID" value="CAG8845808.1"/>
    <property type="molecule type" value="Genomic_DNA"/>
</dbReference>
<dbReference type="Proteomes" id="UP000789920">
    <property type="component" value="Unassembled WGS sequence"/>
</dbReference>
<organism evidence="1 2">
    <name type="scientific">Racocetra persica</name>
    <dbReference type="NCBI Taxonomy" id="160502"/>
    <lineage>
        <taxon>Eukaryota</taxon>
        <taxon>Fungi</taxon>
        <taxon>Fungi incertae sedis</taxon>
        <taxon>Mucoromycota</taxon>
        <taxon>Glomeromycotina</taxon>
        <taxon>Glomeromycetes</taxon>
        <taxon>Diversisporales</taxon>
        <taxon>Gigasporaceae</taxon>
        <taxon>Racocetra</taxon>
    </lineage>
</organism>
<comment type="caution">
    <text evidence="1">The sequence shown here is derived from an EMBL/GenBank/DDBJ whole genome shotgun (WGS) entry which is preliminary data.</text>
</comment>
<name>A0ACA9SRS1_9GLOM</name>
<gene>
    <name evidence="1" type="ORF">RPERSI_LOCUS33833</name>
</gene>
<evidence type="ECO:0000313" key="1">
    <source>
        <dbReference type="EMBL" id="CAG8845808.1"/>
    </source>
</evidence>
<proteinExistence type="predicted"/>
<sequence>HEMDNMDNRGLPEMEDLYLKKKPGDEFLSVDTSKMYFVDREMTRSPGDLHHSH</sequence>
<reference evidence="1" key="1">
    <citation type="submission" date="2021-06" db="EMBL/GenBank/DDBJ databases">
        <authorList>
            <person name="Kallberg Y."/>
            <person name="Tangrot J."/>
            <person name="Rosling A."/>
        </authorList>
    </citation>
    <scope>NUCLEOTIDE SEQUENCE</scope>
    <source>
        <strain evidence="1">MA461A</strain>
    </source>
</reference>
<feature type="non-terminal residue" evidence="1">
    <location>
        <position position="1"/>
    </location>
</feature>